<dbReference type="InterPro" id="IPR002523">
    <property type="entry name" value="MgTranspt_CorA/ZnTranspt_ZntB"/>
</dbReference>
<reference evidence="13 14" key="1">
    <citation type="submission" date="2016-04" db="EMBL/GenBank/DDBJ databases">
        <title>Complete genome sequence of Fictibacillus phosphorivorans G25-29, a strain toxic to nematodes.</title>
        <authorList>
            <person name="Zheng Z."/>
        </authorList>
    </citation>
    <scope>NUCLEOTIDE SEQUENCE [LARGE SCALE GENOMIC DNA]</scope>
    <source>
        <strain evidence="13 14">G25-29</strain>
    </source>
</reference>
<evidence type="ECO:0000256" key="12">
    <source>
        <dbReference type="SAM" id="Phobius"/>
    </source>
</evidence>
<dbReference type="KEGG" id="fpn:ABE65_001130"/>
<evidence type="ECO:0000256" key="3">
    <source>
        <dbReference type="ARBA" id="ARBA00022448"/>
    </source>
</evidence>
<evidence type="ECO:0000256" key="9">
    <source>
        <dbReference type="ARBA" id="ARBA00023136"/>
    </source>
</evidence>
<dbReference type="AlphaFoldDB" id="A0A160IJM7"/>
<name>A0A160IJM7_9BACL</name>
<dbReference type="CDD" id="cd12821">
    <property type="entry name" value="EcCorA_ZntB-like"/>
    <property type="match status" value="1"/>
</dbReference>
<evidence type="ECO:0000256" key="2">
    <source>
        <dbReference type="ARBA" id="ARBA00009765"/>
    </source>
</evidence>
<dbReference type="GO" id="GO:0015087">
    <property type="term" value="F:cobalt ion transmembrane transporter activity"/>
    <property type="evidence" value="ECO:0007669"/>
    <property type="project" value="TreeGrafter"/>
</dbReference>
<evidence type="ECO:0000256" key="10">
    <source>
        <dbReference type="ARBA" id="ARBA00034269"/>
    </source>
</evidence>
<dbReference type="Gene3D" id="1.20.58.340">
    <property type="entry name" value="Magnesium transport protein CorA, transmembrane region"/>
    <property type="match status" value="2"/>
</dbReference>
<comment type="function">
    <text evidence="11">Mediates influx of magnesium ions. Alternates between open and closed states. Activated by low cytoplasmic Mg(2+) levels. Inactive when cytoplasmic Mg(2+) levels are high.</text>
</comment>
<dbReference type="GO" id="GO:0015095">
    <property type="term" value="F:magnesium ion transmembrane transporter activity"/>
    <property type="evidence" value="ECO:0007669"/>
    <property type="project" value="TreeGrafter"/>
</dbReference>
<keyword evidence="5 12" id="KW-0812">Transmembrane</keyword>
<dbReference type="Proteomes" id="UP000076623">
    <property type="component" value="Chromosome"/>
</dbReference>
<dbReference type="GO" id="GO:0000287">
    <property type="term" value="F:magnesium ion binding"/>
    <property type="evidence" value="ECO:0007669"/>
    <property type="project" value="TreeGrafter"/>
</dbReference>
<evidence type="ECO:0000256" key="7">
    <source>
        <dbReference type="ARBA" id="ARBA00022989"/>
    </source>
</evidence>
<evidence type="ECO:0000256" key="1">
    <source>
        <dbReference type="ARBA" id="ARBA00004651"/>
    </source>
</evidence>
<dbReference type="STRING" id="1221500.ABE65_001130"/>
<dbReference type="GO" id="GO:0005886">
    <property type="term" value="C:plasma membrane"/>
    <property type="evidence" value="ECO:0007669"/>
    <property type="project" value="UniProtKB-SubCell"/>
</dbReference>
<evidence type="ECO:0008006" key="15">
    <source>
        <dbReference type="Google" id="ProtNLM"/>
    </source>
</evidence>
<dbReference type="InterPro" id="IPR045863">
    <property type="entry name" value="CorA_TM1_TM2"/>
</dbReference>
<keyword evidence="14" id="KW-1185">Reference proteome</keyword>
<dbReference type="GO" id="GO:0050897">
    <property type="term" value="F:cobalt ion binding"/>
    <property type="evidence" value="ECO:0007669"/>
    <property type="project" value="TreeGrafter"/>
</dbReference>
<dbReference type="PANTHER" id="PTHR46494">
    <property type="entry name" value="CORA FAMILY METAL ION TRANSPORTER (EUROFUNG)"/>
    <property type="match status" value="1"/>
</dbReference>
<sequence>MEETSVYGWTWHRHECHEETIHDLIADTKGCKNWLSNIKEEKVNYLRIERDRDGDQVVRGSLTYKQDPENQSDFKVFHFYIRPKSLITVGLDLSLIQGDYRRACDHLILEEKTPVEGFLILLGELINYFLDGIDALEIKLKELQRDVQRNNHTNLLNSIYDRRIELINWSDLTLPVHETQMAIKEAFLDDITETKAYKRIETRIDRTTSLLSHYRQDIDTLLNLEEVLSSHRGNEIMKTLTVFTVIFTPAMGLGAIWGMNFKNMPELDWKLGYLYAMLLIIFSTLGVYIWLRMKGWTGDLLRGKKSRKHFD</sequence>
<keyword evidence="4" id="KW-1003">Cell membrane</keyword>
<keyword evidence="8" id="KW-0406">Ion transport</keyword>
<evidence type="ECO:0000256" key="4">
    <source>
        <dbReference type="ARBA" id="ARBA00022475"/>
    </source>
</evidence>
<feature type="transmembrane region" description="Helical" evidence="12">
    <location>
        <begin position="271"/>
        <end position="291"/>
    </location>
</feature>
<keyword evidence="6" id="KW-0460">Magnesium</keyword>
<evidence type="ECO:0000256" key="8">
    <source>
        <dbReference type="ARBA" id="ARBA00023065"/>
    </source>
</evidence>
<dbReference type="PANTHER" id="PTHR46494:SF2">
    <property type="entry name" value="MAGNESIUM TRANSPORT PROTEIN CORA"/>
    <property type="match status" value="1"/>
</dbReference>
<evidence type="ECO:0000256" key="5">
    <source>
        <dbReference type="ARBA" id="ARBA00022692"/>
    </source>
</evidence>
<comment type="similarity">
    <text evidence="2">Belongs to the CorA metal ion transporter (MIT) (TC 1.A.35) family.</text>
</comment>
<feature type="transmembrane region" description="Helical" evidence="12">
    <location>
        <begin position="240"/>
        <end position="259"/>
    </location>
</feature>
<evidence type="ECO:0000313" key="13">
    <source>
        <dbReference type="EMBL" id="ANC75540.1"/>
    </source>
</evidence>
<evidence type="ECO:0000256" key="6">
    <source>
        <dbReference type="ARBA" id="ARBA00022842"/>
    </source>
</evidence>
<dbReference type="SUPFAM" id="SSF144083">
    <property type="entry name" value="Magnesium transport protein CorA, transmembrane region"/>
    <property type="match status" value="1"/>
</dbReference>
<keyword evidence="9 12" id="KW-0472">Membrane</keyword>
<dbReference type="EMBL" id="CP015378">
    <property type="protein sequence ID" value="ANC75540.1"/>
    <property type="molecule type" value="Genomic_DNA"/>
</dbReference>
<dbReference type="InterPro" id="IPR045861">
    <property type="entry name" value="CorA_cytoplasmic_dom"/>
</dbReference>
<accession>A0A160IJM7</accession>
<comment type="catalytic activity">
    <reaction evidence="10">
        <text>Mg(2+)(in) = Mg(2+)(out)</text>
        <dbReference type="Rhea" id="RHEA:29827"/>
        <dbReference type="ChEBI" id="CHEBI:18420"/>
    </reaction>
</comment>
<evidence type="ECO:0000313" key="14">
    <source>
        <dbReference type="Proteomes" id="UP000076623"/>
    </source>
</evidence>
<comment type="subcellular location">
    <subcellularLocation>
        <location evidence="1">Cell membrane</location>
        <topology evidence="1">Multi-pass membrane protein</topology>
    </subcellularLocation>
</comment>
<keyword evidence="7 12" id="KW-1133">Transmembrane helix</keyword>
<evidence type="ECO:0000256" key="11">
    <source>
        <dbReference type="ARBA" id="ARBA00045497"/>
    </source>
</evidence>
<keyword evidence="3" id="KW-0813">Transport</keyword>
<proteinExistence type="inferred from homology"/>
<dbReference type="RefSeq" id="WP_066390782.1">
    <property type="nucleotide sequence ID" value="NZ_CP015378.1"/>
</dbReference>
<dbReference type="FunFam" id="1.20.58.340:FF:000004">
    <property type="entry name" value="Magnesium transport protein CorA"/>
    <property type="match status" value="1"/>
</dbReference>
<organism evidence="13 14">
    <name type="scientific">Fictibacillus phosphorivorans</name>
    <dbReference type="NCBI Taxonomy" id="1221500"/>
    <lineage>
        <taxon>Bacteria</taxon>
        <taxon>Bacillati</taxon>
        <taxon>Bacillota</taxon>
        <taxon>Bacilli</taxon>
        <taxon>Bacillales</taxon>
        <taxon>Fictibacillaceae</taxon>
        <taxon>Fictibacillus</taxon>
    </lineage>
</organism>
<dbReference type="SUPFAM" id="SSF143865">
    <property type="entry name" value="CorA soluble domain-like"/>
    <property type="match status" value="1"/>
</dbReference>
<dbReference type="Pfam" id="PF01544">
    <property type="entry name" value="CorA"/>
    <property type="match status" value="1"/>
</dbReference>
<protein>
    <recommendedName>
        <fullName evidence="15">Mg2+ transporter protein, CorA-like protein</fullName>
    </recommendedName>
</protein>
<gene>
    <name evidence="13" type="ORF">ABE65_001130</name>
</gene>